<dbReference type="SUPFAM" id="SSF53098">
    <property type="entry name" value="Ribonuclease H-like"/>
    <property type="match status" value="1"/>
</dbReference>
<dbReference type="Gene3D" id="3.40.50.1110">
    <property type="entry name" value="SGNH hydrolase"/>
    <property type="match status" value="1"/>
</dbReference>
<keyword evidence="4" id="KW-0732">Signal</keyword>
<dbReference type="InterPro" id="IPR012337">
    <property type="entry name" value="RNaseH-like_sf"/>
</dbReference>
<dbReference type="Pfam" id="PF00657">
    <property type="entry name" value="Lipase_GDSL"/>
    <property type="match status" value="1"/>
</dbReference>
<evidence type="ECO:0000256" key="8">
    <source>
        <dbReference type="SAM" id="MobiDB-lite"/>
    </source>
</evidence>
<organism evidence="10 11">
    <name type="scientific">Tanacetum coccineum</name>
    <dbReference type="NCBI Taxonomy" id="301880"/>
    <lineage>
        <taxon>Eukaryota</taxon>
        <taxon>Viridiplantae</taxon>
        <taxon>Streptophyta</taxon>
        <taxon>Embryophyta</taxon>
        <taxon>Tracheophyta</taxon>
        <taxon>Spermatophyta</taxon>
        <taxon>Magnoliopsida</taxon>
        <taxon>eudicotyledons</taxon>
        <taxon>Gunneridae</taxon>
        <taxon>Pentapetalae</taxon>
        <taxon>asterids</taxon>
        <taxon>campanulids</taxon>
        <taxon>Asterales</taxon>
        <taxon>Asteraceae</taxon>
        <taxon>Asteroideae</taxon>
        <taxon>Anthemideae</taxon>
        <taxon>Anthemidinae</taxon>
        <taxon>Tanacetum</taxon>
    </lineage>
</organism>
<keyword evidence="11" id="KW-1185">Reference proteome</keyword>
<accession>A0ABQ4Z9V9</accession>
<evidence type="ECO:0000259" key="9">
    <source>
        <dbReference type="PROSITE" id="PS50994"/>
    </source>
</evidence>
<dbReference type="InterPro" id="IPR035669">
    <property type="entry name" value="SGNH_plant_lipase-like"/>
</dbReference>
<feature type="compositionally biased region" description="Low complexity" evidence="8">
    <location>
        <begin position="110"/>
        <end position="124"/>
    </location>
</feature>
<proteinExistence type="inferred from homology"/>
<feature type="region of interest" description="Disordered" evidence="8">
    <location>
        <begin position="75"/>
        <end position="126"/>
    </location>
</feature>
<dbReference type="PROSITE" id="PS50994">
    <property type="entry name" value="INTEGRASE"/>
    <property type="match status" value="1"/>
</dbReference>
<dbReference type="PANTHER" id="PTHR45650:SF22">
    <property type="entry name" value="OS05G0419800 PROTEIN"/>
    <property type="match status" value="1"/>
</dbReference>
<keyword evidence="5" id="KW-0378">Hydrolase</keyword>
<protein>
    <submittedName>
        <fullName evidence="10">GDSL esterase/lipase-like protein</fullName>
    </submittedName>
</protein>
<dbReference type="InterPro" id="IPR036397">
    <property type="entry name" value="RNaseH_sf"/>
</dbReference>
<dbReference type="SUPFAM" id="SSF52266">
    <property type="entry name" value="SGNH hydrolase"/>
    <property type="match status" value="1"/>
</dbReference>
<reference evidence="10" key="1">
    <citation type="journal article" date="2022" name="Int. J. Mol. Sci.">
        <title>Draft Genome of Tanacetum Coccineum: Genomic Comparison of Closely Related Tanacetum-Family Plants.</title>
        <authorList>
            <person name="Yamashiro T."/>
            <person name="Shiraishi A."/>
            <person name="Nakayama K."/>
            <person name="Satake H."/>
        </authorList>
    </citation>
    <scope>NUCLEOTIDE SEQUENCE</scope>
</reference>
<reference evidence="10" key="2">
    <citation type="submission" date="2022-01" db="EMBL/GenBank/DDBJ databases">
        <authorList>
            <person name="Yamashiro T."/>
            <person name="Shiraishi A."/>
            <person name="Satake H."/>
            <person name="Nakayama K."/>
        </authorList>
    </citation>
    <scope>NUCLEOTIDE SEQUENCE</scope>
</reference>
<evidence type="ECO:0000256" key="3">
    <source>
        <dbReference type="ARBA" id="ARBA00022525"/>
    </source>
</evidence>
<evidence type="ECO:0000313" key="10">
    <source>
        <dbReference type="EMBL" id="GJS86351.1"/>
    </source>
</evidence>
<name>A0ABQ4Z9V9_9ASTR</name>
<dbReference type="PANTHER" id="PTHR45650">
    <property type="entry name" value="GDSL-LIKE LIPASE/ACYLHYDROLASE-RELATED"/>
    <property type="match status" value="1"/>
</dbReference>
<dbReference type="InterPro" id="IPR036514">
    <property type="entry name" value="SGNH_hydro_sf"/>
</dbReference>
<dbReference type="InterPro" id="IPR051238">
    <property type="entry name" value="GDSL_esterase/lipase"/>
</dbReference>
<sequence length="739" mass="82446">MVKTQFSCDIKSVQSDWGGEYRNVSTFLKHHGIIHRVSCPHTQEQNGAVERRNRVIIEKDAPDNNPSIVVASDVQQSPNLSLAPSTTQPTGPTVEPNFEQPSPIPIPLNQTPAASSASSSQTSTFVTNPTSIFRPAANNQHPMVTRARTNSLKPKSFNTSLSSTVEPRLFSQAVKHKIKKRADGSIERYKARLVAQGCSQEEGVDYFDTFSPITRSKTGLTLSQKAYIKDILNRSNMSLASPMSTPADPYSKLQKEGDPFSDPTLYRQVVGSLQYATITRPDISYSVNRVCQYMHSPTNLHWQAVKRILRYLNGTLHHCLHFKPTKAKGLHAFSDSSWNSDIDDSRSQYGFAIFHGANLISWTSRKQKVVARSSTEAEYRSLAYTTAELMWLKLLISDLCAPLTVSPLLICDNVGAIFMTKNPVISTRSKHIALDFHLLREQVESVNCKFLSCLLRISIYLADIFTKPLAKDRVVFLRSQLQVRPDLELAGGNRRTNRRANLQVGRIPFNQQIKNFENSLDEISNALGAANLGQALSRCIFFVGMGSNDYLNNYLMPNYNTRNQYDGNQYAELLSEEYTTQLKELYNLGARKFVLAGLGLMGCIPSILAQGTTGGCSDEVNQLVQPFNSNMKTMINNLSANLPGSKFVFIDVHNMFQDILSNARSYGFTVANRGCCGIGRNRGQITCLPFQTPCPNRNEYVFWDAFHPTEAVNVLMGKKAFSGTPDVVYPMNIQQLARL</sequence>
<gene>
    <name evidence="10" type="ORF">Tco_0768987</name>
</gene>
<evidence type="ECO:0000256" key="2">
    <source>
        <dbReference type="ARBA" id="ARBA00008668"/>
    </source>
</evidence>
<comment type="caution">
    <text evidence="10">The sequence shown here is derived from an EMBL/GenBank/DDBJ whole genome shotgun (WGS) entry which is preliminary data.</text>
</comment>
<dbReference type="CDD" id="cd09272">
    <property type="entry name" value="RNase_HI_RT_Ty1"/>
    <property type="match status" value="1"/>
</dbReference>
<dbReference type="CDD" id="cd01837">
    <property type="entry name" value="SGNH_plant_lipase_like"/>
    <property type="match status" value="1"/>
</dbReference>
<keyword evidence="7" id="KW-0443">Lipid metabolism</keyword>
<feature type="compositionally biased region" description="Polar residues" evidence="8">
    <location>
        <begin position="75"/>
        <end position="91"/>
    </location>
</feature>
<evidence type="ECO:0000256" key="7">
    <source>
        <dbReference type="ARBA" id="ARBA00023098"/>
    </source>
</evidence>
<comment type="similarity">
    <text evidence="2">Belongs to the 'GDSL' lipolytic enzyme family.</text>
</comment>
<evidence type="ECO:0000313" key="11">
    <source>
        <dbReference type="Proteomes" id="UP001151760"/>
    </source>
</evidence>
<comment type="subcellular location">
    <subcellularLocation>
        <location evidence="1">Secreted</location>
    </subcellularLocation>
</comment>
<evidence type="ECO:0000256" key="5">
    <source>
        <dbReference type="ARBA" id="ARBA00022801"/>
    </source>
</evidence>
<dbReference type="Gene3D" id="3.30.420.10">
    <property type="entry name" value="Ribonuclease H-like superfamily/Ribonuclease H"/>
    <property type="match status" value="1"/>
</dbReference>
<feature type="domain" description="Integrase catalytic" evidence="9">
    <location>
        <begin position="1"/>
        <end position="111"/>
    </location>
</feature>
<dbReference type="InterPro" id="IPR001087">
    <property type="entry name" value="GDSL"/>
</dbReference>
<dbReference type="EMBL" id="BQNB010011117">
    <property type="protein sequence ID" value="GJS86351.1"/>
    <property type="molecule type" value="Genomic_DNA"/>
</dbReference>
<dbReference type="Proteomes" id="UP001151760">
    <property type="component" value="Unassembled WGS sequence"/>
</dbReference>
<evidence type="ECO:0000256" key="1">
    <source>
        <dbReference type="ARBA" id="ARBA00004613"/>
    </source>
</evidence>
<evidence type="ECO:0000256" key="4">
    <source>
        <dbReference type="ARBA" id="ARBA00022729"/>
    </source>
</evidence>
<keyword evidence="3" id="KW-0964">Secreted</keyword>
<dbReference type="SUPFAM" id="SSF56672">
    <property type="entry name" value="DNA/RNA polymerases"/>
    <property type="match status" value="1"/>
</dbReference>
<evidence type="ECO:0000256" key="6">
    <source>
        <dbReference type="ARBA" id="ARBA00022963"/>
    </source>
</evidence>
<keyword evidence="6" id="KW-0442">Lipid degradation</keyword>
<dbReference type="InterPro" id="IPR001584">
    <property type="entry name" value="Integrase_cat-core"/>
</dbReference>
<dbReference type="InterPro" id="IPR043502">
    <property type="entry name" value="DNA/RNA_pol_sf"/>
</dbReference>